<dbReference type="AlphaFoldDB" id="A0A2P6PMW3"/>
<gene>
    <name evidence="2" type="ORF">RchiOBHm_Chr6g0259421</name>
</gene>
<keyword evidence="3" id="KW-1185">Reference proteome</keyword>
<reference evidence="2 3" key="1">
    <citation type="journal article" date="2018" name="Nat. Genet.">
        <title>The Rosa genome provides new insights in the design of modern roses.</title>
        <authorList>
            <person name="Bendahmane M."/>
        </authorList>
    </citation>
    <scope>NUCLEOTIDE SEQUENCE [LARGE SCALE GENOMIC DNA]</scope>
    <source>
        <strain evidence="3">cv. Old Blush</strain>
    </source>
</reference>
<accession>A0A2P6PMW3</accession>
<keyword evidence="1" id="KW-0812">Transmembrane</keyword>
<name>A0A2P6PMW3_ROSCH</name>
<organism evidence="2 3">
    <name type="scientific">Rosa chinensis</name>
    <name type="common">China rose</name>
    <dbReference type="NCBI Taxonomy" id="74649"/>
    <lineage>
        <taxon>Eukaryota</taxon>
        <taxon>Viridiplantae</taxon>
        <taxon>Streptophyta</taxon>
        <taxon>Embryophyta</taxon>
        <taxon>Tracheophyta</taxon>
        <taxon>Spermatophyta</taxon>
        <taxon>Magnoliopsida</taxon>
        <taxon>eudicotyledons</taxon>
        <taxon>Gunneridae</taxon>
        <taxon>Pentapetalae</taxon>
        <taxon>rosids</taxon>
        <taxon>fabids</taxon>
        <taxon>Rosales</taxon>
        <taxon>Rosaceae</taxon>
        <taxon>Rosoideae</taxon>
        <taxon>Rosoideae incertae sedis</taxon>
        <taxon>Rosa</taxon>
    </lineage>
</organism>
<keyword evidence="1" id="KW-0472">Membrane</keyword>
<dbReference type="Gramene" id="PRQ23261">
    <property type="protein sequence ID" value="PRQ23261"/>
    <property type="gene ID" value="RchiOBHm_Chr6g0259421"/>
</dbReference>
<feature type="transmembrane region" description="Helical" evidence="1">
    <location>
        <begin position="6"/>
        <end position="30"/>
    </location>
</feature>
<comment type="caution">
    <text evidence="2">The sequence shown here is derived from an EMBL/GenBank/DDBJ whole genome shotgun (WGS) entry which is preliminary data.</text>
</comment>
<evidence type="ECO:0000256" key="1">
    <source>
        <dbReference type="SAM" id="Phobius"/>
    </source>
</evidence>
<proteinExistence type="predicted"/>
<evidence type="ECO:0000313" key="3">
    <source>
        <dbReference type="Proteomes" id="UP000238479"/>
    </source>
</evidence>
<protein>
    <submittedName>
        <fullName evidence="2">Uncharacterized protein</fullName>
    </submittedName>
</protein>
<dbReference type="EMBL" id="PDCK01000044">
    <property type="protein sequence ID" value="PRQ23261.1"/>
    <property type="molecule type" value="Genomic_DNA"/>
</dbReference>
<evidence type="ECO:0000313" key="2">
    <source>
        <dbReference type="EMBL" id="PRQ23261.1"/>
    </source>
</evidence>
<sequence>MTIDNTVFILILIVNLMSFLPITTMGYSLLPQARFKICNPCDLFISFAHAIHKKLGFQIGTYMELILLRLACVPFLSSMFGATCVTSL</sequence>
<dbReference type="Proteomes" id="UP000238479">
    <property type="component" value="Chromosome 6"/>
</dbReference>
<keyword evidence="1" id="KW-1133">Transmembrane helix</keyword>